<evidence type="ECO:0008006" key="3">
    <source>
        <dbReference type="Google" id="ProtNLM"/>
    </source>
</evidence>
<dbReference type="GO" id="GO:0006355">
    <property type="term" value="P:regulation of DNA-templated transcription"/>
    <property type="evidence" value="ECO:0007669"/>
    <property type="project" value="InterPro"/>
</dbReference>
<sequence>MKLEKTSKVQISTTIDHNIKIKAQSILANNDLTINEYLEMALTDVANNGLPEYFVNPSSELTASILEANEVISNQKDTPNITTTREELNRMLNS</sequence>
<accession>A0A0K2LDU5</accession>
<protein>
    <recommendedName>
        <fullName evidence="3">Damage-inducible protein J</fullName>
    </recommendedName>
</protein>
<dbReference type="Proteomes" id="UP000061546">
    <property type="component" value="Chromosome"/>
</dbReference>
<dbReference type="InterPro" id="IPR013321">
    <property type="entry name" value="Arc_rbn_hlx_hlx"/>
</dbReference>
<evidence type="ECO:0000313" key="1">
    <source>
        <dbReference type="EMBL" id="ALB29358.1"/>
    </source>
</evidence>
<dbReference type="InterPro" id="IPR007337">
    <property type="entry name" value="RelB/DinJ"/>
</dbReference>
<reference evidence="1 2" key="1">
    <citation type="submission" date="2015-08" db="EMBL/GenBank/DDBJ databases">
        <title>Genomic sequence of Lactobacillus heilongjiangensis DSM 28069, isolated from Chinese traditional pickle.</title>
        <authorList>
            <person name="Jiang X."/>
            <person name="Zheng B."/>
            <person name="Cheng H."/>
        </authorList>
    </citation>
    <scope>NUCLEOTIDE SEQUENCE [LARGE SCALE GENOMIC DNA]</scope>
    <source>
        <strain evidence="1 2">DSM 28069</strain>
    </source>
</reference>
<keyword evidence="2" id="KW-1185">Reference proteome</keyword>
<organism evidence="1 2">
    <name type="scientific">Companilactobacillus heilongjiangensis</name>
    <dbReference type="NCBI Taxonomy" id="1074467"/>
    <lineage>
        <taxon>Bacteria</taxon>
        <taxon>Bacillati</taxon>
        <taxon>Bacillota</taxon>
        <taxon>Bacilli</taxon>
        <taxon>Lactobacillales</taxon>
        <taxon>Lactobacillaceae</taxon>
        <taxon>Companilactobacillus</taxon>
    </lineage>
</organism>
<proteinExistence type="predicted"/>
<evidence type="ECO:0000313" key="2">
    <source>
        <dbReference type="Proteomes" id="UP000061546"/>
    </source>
</evidence>
<dbReference type="RefSeq" id="WP_041500531.1">
    <property type="nucleotide sequence ID" value="NZ_BJDV01000002.1"/>
</dbReference>
<dbReference type="OrthoDB" id="2308472at2"/>
<dbReference type="KEGG" id="lhi:JP39_08315"/>
<dbReference type="Gene3D" id="1.10.1220.10">
    <property type="entry name" value="Met repressor-like"/>
    <property type="match status" value="1"/>
</dbReference>
<dbReference type="STRING" id="1074467.JP39_08315"/>
<gene>
    <name evidence="1" type="ORF">JP39_08315</name>
</gene>
<dbReference type="Pfam" id="PF04221">
    <property type="entry name" value="RelB"/>
    <property type="match status" value="1"/>
</dbReference>
<name>A0A0K2LDU5_9LACO</name>
<dbReference type="EMBL" id="CP012559">
    <property type="protein sequence ID" value="ALB29358.1"/>
    <property type="molecule type" value="Genomic_DNA"/>
</dbReference>
<dbReference type="AlphaFoldDB" id="A0A0K2LDU5"/>